<evidence type="ECO:0000256" key="1">
    <source>
        <dbReference type="SAM" id="MobiDB-lite"/>
    </source>
</evidence>
<name>A0A9W4TV34_9ASCO</name>
<comment type="caution">
    <text evidence="3">The sequence shown here is derived from an EMBL/GenBank/DDBJ whole genome shotgun (WGS) entry which is preliminary data.</text>
</comment>
<protein>
    <submittedName>
        <fullName evidence="3">Uncharacterized protein</fullName>
    </submittedName>
</protein>
<feature type="region of interest" description="Disordered" evidence="1">
    <location>
        <begin position="133"/>
        <end position="155"/>
    </location>
</feature>
<dbReference type="OrthoDB" id="4084092at2759"/>
<keyword evidence="4" id="KW-1185">Reference proteome</keyword>
<gene>
    <name evidence="3" type="ORF">CANVERA_P1669</name>
</gene>
<evidence type="ECO:0000313" key="3">
    <source>
        <dbReference type="EMBL" id="CAI5757152.1"/>
    </source>
</evidence>
<sequence>MNVTGDGYYSSHYLNNQLKKKEYEYMQQLSPPFQSQKYSPTQYGTKPSLYQPDYLDVEFDSNDEIPEFIDSRTYKKPVMKNIRPKSELLTPPKLSPSQDLDQVEYLSVDDNQLKDAITPAQLNYLHQQQVRPYQVDPRDPYQPKFQPPPKRVNKNNDYYLKQKKRHDNASKLCKPKMYPHKTFLEVFEDKKDEARYNPMDLVFKGKDDNEKKNLFNKMQVKFMKDSVDDYNYYDHRRKKSNDEIFVNEDDEKVSLKKLLGRKINRAKKELGRDFDDYASKQRMTNTKLKEGKLSKIENLEEMPEEPKLAEEPKELISKSSQYPPNELKEKFSPLWNYVLSYLAYDRKEEPKEEVEETQLAKIPKKRFKNFGKNSKLIISNWNTPANQIRQPKSINSSLKDEVIIMNDEAQEFVVECDDSEIESNLTEELYYNPETKQLEAAPPTSASSMIQQEEAPKSKMQAIMSKLKLQFDINCSIDVASNLMTMIKQIQIMKMIFSPIDVIGEHFPHLQTIVIFIELLIFLWILYELSKLIDAICMMVKAFCAPMIAIGRLMNRIM</sequence>
<evidence type="ECO:0000313" key="4">
    <source>
        <dbReference type="Proteomes" id="UP001152885"/>
    </source>
</evidence>
<keyword evidence="2" id="KW-0472">Membrane</keyword>
<dbReference type="Proteomes" id="UP001152885">
    <property type="component" value="Unassembled WGS sequence"/>
</dbReference>
<keyword evidence="2" id="KW-0812">Transmembrane</keyword>
<proteinExistence type="predicted"/>
<organism evidence="3 4">
    <name type="scientific">Candida verbasci</name>
    <dbReference type="NCBI Taxonomy" id="1227364"/>
    <lineage>
        <taxon>Eukaryota</taxon>
        <taxon>Fungi</taxon>
        <taxon>Dikarya</taxon>
        <taxon>Ascomycota</taxon>
        <taxon>Saccharomycotina</taxon>
        <taxon>Pichiomycetes</taxon>
        <taxon>Debaryomycetaceae</taxon>
        <taxon>Candida/Lodderomyces clade</taxon>
        <taxon>Candida</taxon>
    </lineage>
</organism>
<evidence type="ECO:0000256" key="2">
    <source>
        <dbReference type="SAM" id="Phobius"/>
    </source>
</evidence>
<keyword evidence="2" id="KW-1133">Transmembrane helix</keyword>
<accession>A0A9W4TV34</accession>
<feature type="transmembrane region" description="Helical" evidence="2">
    <location>
        <begin position="507"/>
        <end position="527"/>
    </location>
</feature>
<dbReference type="AlphaFoldDB" id="A0A9W4TV34"/>
<reference evidence="3" key="1">
    <citation type="submission" date="2022-12" db="EMBL/GenBank/DDBJ databases">
        <authorList>
            <person name="Brejova B."/>
        </authorList>
    </citation>
    <scope>NUCLEOTIDE SEQUENCE</scope>
</reference>
<dbReference type="EMBL" id="CANTUO010000001">
    <property type="protein sequence ID" value="CAI5757152.1"/>
    <property type="molecule type" value="Genomic_DNA"/>
</dbReference>